<dbReference type="CDD" id="cd02248">
    <property type="entry name" value="Peptidase_C1A"/>
    <property type="match status" value="1"/>
</dbReference>
<sequence>MEIPIVLRGASLALLILLTLLPPSRVYSTEYRPLWREEHNRQAVRQRYDRWAEQYGRNYGSEEEKELRFQIYHMNLLFIEQVNSQNFSYKLTDNKFADMMNAEFRLRLLGYRPLLHNQTSFRFGGPMLVPKQVDWRKNGAVTPVKDQGQCGSCWAFSSVAAVEGVNQIKTGELVSLSEQELVDCDVNTGNQGCNGGYMEKAFQFIKRNGITTNGKYPYRGANGRCDEDKLRGRRVKISGYEKVPHNDEERLQATVAHQPVSVAIDAGGSEFQFYSHGIFNGRCGTDLNHGVTVVGYGEEDGKTYWLVKNSWGTEWGESGYVRIHRGSVDGRGTCGIAMEASYPVKD</sequence>
<keyword evidence="7" id="KW-0325">Glycoprotein</keyword>
<evidence type="ECO:0000256" key="8">
    <source>
        <dbReference type="ARBA" id="ARBA00069575"/>
    </source>
</evidence>
<dbReference type="PROSITE" id="PS00139">
    <property type="entry name" value="THIOL_PROTEASE_CYS"/>
    <property type="match status" value="1"/>
</dbReference>
<dbReference type="eggNOG" id="KOG1543">
    <property type="taxonomic scope" value="Eukaryota"/>
</dbReference>
<dbReference type="InterPro" id="IPR025661">
    <property type="entry name" value="Pept_asp_AS"/>
</dbReference>
<dbReference type="PROSITE" id="PS00639">
    <property type="entry name" value="THIOL_PROTEASE_HIS"/>
    <property type="match status" value="1"/>
</dbReference>
<dbReference type="Pfam" id="PF00112">
    <property type="entry name" value="Peptidase_C1"/>
    <property type="match status" value="1"/>
</dbReference>
<evidence type="ECO:0000259" key="10">
    <source>
        <dbReference type="SMART" id="SM00645"/>
    </source>
</evidence>
<dbReference type="SUPFAM" id="SSF54001">
    <property type="entry name" value="Cysteine proteinases"/>
    <property type="match status" value="1"/>
</dbReference>
<protein>
    <recommendedName>
        <fullName evidence="8">Vignain</fullName>
    </recommendedName>
</protein>
<dbReference type="InterPro" id="IPR039417">
    <property type="entry name" value="Peptidase_C1A_papain-like"/>
</dbReference>
<evidence type="ECO:0000256" key="2">
    <source>
        <dbReference type="ARBA" id="ARBA00022670"/>
    </source>
</evidence>
<evidence type="ECO:0000256" key="7">
    <source>
        <dbReference type="ARBA" id="ARBA00023180"/>
    </source>
</evidence>
<dbReference type="GO" id="GO:0006508">
    <property type="term" value="P:proteolysis"/>
    <property type="evidence" value="ECO:0007669"/>
    <property type="project" value="UniProtKB-KW"/>
</dbReference>
<keyword evidence="5" id="KW-0788">Thiol protease</keyword>
<dbReference type="PROSITE" id="PS00640">
    <property type="entry name" value="THIOL_PROTEASE_ASN"/>
    <property type="match status" value="1"/>
</dbReference>
<dbReference type="PANTHER" id="PTHR12411">
    <property type="entry name" value="CYSTEINE PROTEASE FAMILY C1-RELATED"/>
    <property type="match status" value="1"/>
</dbReference>
<accession>W9RAD3</accession>
<dbReference type="EMBL" id="KE344784">
    <property type="protein sequence ID" value="EXB79006.1"/>
    <property type="molecule type" value="Genomic_DNA"/>
</dbReference>
<evidence type="ECO:0000256" key="9">
    <source>
        <dbReference type="SAM" id="SignalP"/>
    </source>
</evidence>
<keyword evidence="6" id="KW-1015">Disulfide bond</keyword>
<evidence type="ECO:0000313" key="12">
    <source>
        <dbReference type="EMBL" id="EXB79006.1"/>
    </source>
</evidence>
<dbReference type="InterPro" id="IPR013128">
    <property type="entry name" value="Peptidase_C1A"/>
</dbReference>
<evidence type="ECO:0000256" key="3">
    <source>
        <dbReference type="ARBA" id="ARBA00022729"/>
    </source>
</evidence>
<keyword evidence="13" id="KW-1185">Reference proteome</keyword>
<name>W9RAD3_9ROSA</name>
<dbReference type="Proteomes" id="UP000030645">
    <property type="component" value="Unassembled WGS sequence"/>
</dbReference>
<feature type="domain" description="Peptidase C1A papain C-terminal" evidence="10">
    <location>
        <begin position="129"/>
        <end position="344"/>
    </location>
</feature>
<feature type="signal peptide" evidence="9">
    <location>
        <begin position="1"/>
        <end position="28"/>
    </location>
</feature>
<dbReference type="STRING" id="981085.W9RAD3"/>
<dbReference type="InterPro" id="IPR000169">
    <property type="entry name" value="Pept_cys_AS"/>
</dbReference>
<feature type="chain" id="PRO_5018784767" description="Vignain" evidence="9">
    <location>
        <begin position="29"/>
        <end position="346"/>
    </location>
</feature>
<feature type="domain" description="Cathepsin propeptide inhibitor" evidence="11">
    <location>
        <begin position="48"/>
        <end position="104"/>
    </location>
</feature>
<gene>
    <name evidence="12" type="ORF">L484_001450</name>
</gene>
<dbReference type="SMART" id="SM00645">
    <property type="entry name" value="Pept_C1"/>
    <property type="match status" value="1"/>
</dbReference>
<dbReference type="KEGG" id="mnt:21385052"/>
<organism evidence="12 13">
    <name type="scientific">Morus notabilis</name>
    <dbReference type="NCBI Taxonomy" id="981085"/>
    <lineage>
        <taxon>Eukaryota</taxon>
        <taxon>Viridiplantae</taxon>
        <taxon>Streptophyta</taxon>
        <taxon>Embryophyta</taxon>
        <taxon>Tracheophyta</taxon>
        <taxon>Spermatophyta</taxon>
        <taxon>Magnoliopsida</taxon>
        <taxon>eudicotyledons</taxon>
        <taxon>Gunneridae</taxon>
        <taxon>Pentapetalae</taxon>
        <taxon>rosids</taxon>
        <taxon>fabids</taxon>
        <taxon>Rosales</taxon>
        <taxon>Moraceae</taxon>
        <taxon>Moreae</taxon>
        <taxon>Morus</taxon>
    </lineage>
</organism>
<dbReference type="FunFam" id="3.90.70.10:FF:000023">
    <property type="entry name" value="Senescence-specific cysteine protease SAG39"/>
    <property type="match status" value="1"/>
</dbReference>
<reference evidence="13" key="1">
    <citation type="submission" date="2013-01" db="EMBL/GenBank/DDBJ databases">
        <title>Draft Genome Sequence of a Mulberry Tree, Morus notabilis C.K. Schneid.</title>
        <authorList>
            <person name="He N."/>
            <person name="Zhao S."/>
        </authorList>
    </citation>
    <scope>NUCLEOTIDE SEQUENCE</scope>
</reference>
<dbReference type="PRINTS" id="PR00705">
    <property type="entry name" value="PAPAIN"/>
</dbReference>
<evidence type="ECO:0000256" key="1">
    <source>
        <dbReference type="ARBA" id="ARBA00008455"/>
    </source>
</evidence>
<keyword evidence="4" id="KW-0378">Hydrolase</keyword>
<evidence type="ECO:0000256" key="5">
    <source>
        <dbReference type="ARBA" id="ARBA00022807"/>
    </source>
</evidence>
<dbReference type="Gene3D" id="3.90.70.10">
    <property type="entry name" value="Cysteine proteinases"/>
    <property type="match status" value="1"/>
</dbReference>
<dbReference type="OrthoDB" id="10253408at2759"/>
<evidence type="ECO:0000256" key="4">
    <source>
        <dbReference type="ARBA" id="ARBA00022801"/>
    </source>
</evidence>
<evidence type="ECO:0000256" key="6">
    <source>
        <dbReference type="ARBA" id="ARBA00023157"/>
    </source>
</evidence>
<comment type="similarity">
    <text evidence="1">Belongs to the peptidase C1 family.</text>
</comment>
<dbReference type="Pfam" id="PF08246">
    <property type="entry name" value="Inhibitor_I29"/>
    <property type="match status" value="1"/>
</dbReference>
<dbReference type="InterPro" id="IPR013201">
    <property type="entry name" value="Prot_inhib_I29"/>
</dbReference>
<keyword evidence="3 9" id="KW-0732">Signal</keyword>
<proteinExistence type="inferred from homology"/>
<evidence type="ECO:0000259" key="11">
    <source>
        <dbReference type="SMART" id="SM00848"/>
    </source>
</evidence>
<dbReference type="InterPro" id="IPR025660">
    <property type="entry name" value="Pept_his_AS"/>
</dbReference>
<evidence type="ECO:0000313" key="13">
    <source>
        <dbReference type="Proteomes" id="UP000030645"/>
    </source>
</evidence>
<keyword evidence="2" id="KW-0645">Protease</keyword>
<dbReference type="SMART" id="SM00848">
    <property type="entry name" value="Inhibitor_I29"/>
    <property type="match status" value="1"/>
</dbReference>
<dbReference type="AlphaFoldDB" id="W9RAD3"/>
<dbReference type="InterPro" id="IPR000668">
    <property type="entry name" value="Peptidase_C1A_C"/>
</dbReference>
<dbReference type="GO" id="GO:0008234">
    <property type="term" value="F:cysteine-type peptidase activity"/>
    <property type="evidence" value="ECO:0007669"/>
    <property type="project" value="UniProtKB-KW"/>
</dbReference>
<dbReference type="InterPro" id="IPR038765">
    <property type="entry name" value="Papain-like_cys_pep_sf"/>
</dbReference>